<evidence type="ECO:0000313" key="2">
    <source>
        <dbReference type="EMBL" id="WWD08471.1"/>
    </source>
</evidence>
<gene>
    <name evidence="2" type="ORF">V865_006583</name>
</gene>
<organism evidence="2 3">
    <name type="scientific">Kwoniella europaea PYCC6329</name>
    <dbReference type="NCBI Taxonomy" id="1423913"/>
    <lineage>
        <taxon>Eukaryota</taxon>
        <taxon>Fungi</taxon>
        <taxon>Dikarya</taxon>
        <taxon>Basidiomycota</taxon>
        <taxon>Agaricomycotina</taxon>
        <taxon>Tremellomycetes</taxon>
        <taxon>Tremellales</taxon>
        <taxon>Cryptococcaceae</taxon>
        <taxon>Kwoniella</taxon>
    </lineage>
</organism>
<protein>
    <recommendedName>
        <fullName evidence="4">BZIP domain-containing protein</fullName>
    </recommendedName>
</protein>
<dbReference type="RefSeq" id="XP_066086438.1">
    <property type="nucleotide sequence ID" value="XM_066230341.1"/>
</dbReference>
<dbReference type="EMBL" id="CP144090">
    <property type="protein sequence ID" value="WWD08471.1"/>
    <property type="molecule type" value="Genomic_DNA"/>
</dbReference>
<feature type="region of interest" description="Disordered" evidence="1">
    <location>
        <begin position="111"/>
        <end position="136"/>
    </location>
</feature>
<evidence type="ECO:0000313" key="3">
    <source>
        <dbReference type="Proteomes" id="UP001358614"/>
    </source>
</evidence>
<dbReference type="Proteomes" id="UP001358614">
    <property type="component" value="Chromosome 2"/>
</dbReference>
<dbReference type="KEGG" id="ker:91105384"/>
<dbReference type="AlphaFoldDB" id="A0AAX4KPM6"/>
<sequence>MNHNSSQWYEESQQNYNPDAWTRDTINTYSLQIPEILYEFAPEFPQEHNPLTIYSLDSESLSPALCSSYSSDYSYNSQVDPNAISIDDLNYPIDYNFEVAFKEYGLDQEVNGNSSSSHMHQVKVTQPPPIGVGPRRPALQKGFVTDSKIKGHREQQLRFRARNREYLHKLIRASTTIQSDPKKLQPYLYSAEEETNTLIQSRDCQTMISTYPDFNLVTAALSEIDRYKSQDPPELVPEFLEFRKTVRTRASPVPNRLNRDGLSEVQIQRLSIDKENQRRSRAKKSQQKALLEDNIIRYNSTANSQKTLIGMYQNLSNDIRTYIGQPLKTYNEFGLIDLDKQFGVALSRNSQHAVPPVTAHLEASGSKPMGKVR</sequence>
<keyword evidence="3" id="KW-1185">Reference proteome</keyword>
<evidence type="ECO:0000256" key="1">
    <source>
        <dbReference type="SAM" id="MobiDB-lite"/>
    </source>
</evidence>
<name>A0AAX4KPM6_9TREE</name>
<dbReference type="GeneID" id="91105384"/>
<evidence type="ECO:0008006" key="4">
    <source>
        <dbReference type="Google" id="ProtNLM"/>
    </source>
</evidence>
<proteinExistence type="predicted"/>
<accession>A0AAX4KPM6</accession>
<reference evidence="2 3" key="1">
    <citation type="submission" date="2024-01" db="EMBL/GenBank/DDBJ databases">
        <title>Comparative genomics of Cryptococcus and Kwoniella reveals pathogenesis evolution and contrasting modes of karyotype evolution via chromosome fusion or intercentromeric recombination.</title>
        <authorList>
            <person name="Coelho M.A."/>
            <person name="David-Palma M."/>
            <person name="Shea T."/>
            <person name="Bowers K."/>
            <person name="McGinley-Smith S."/>
            <person name="Mohammad A.W."/>
            <person name="Gnirke A."/>
            <person name="Yurkov A.M."/>
            <person name="Nowrousian M."/>
            <person name="Sun S."/>
            <person name="Cuomo C.A."/>
            <person name="Heitman J."/>
        </authorList>
    </citation>
    <scope>NUCLEOTIDE SEQUENCE [LARGE SCALE GENOMIC DNA]</scope>
    <source>
        <strain evidence="2 3">PYCC6329</strain>
    </source>
</reference>